<dbReference type="Pfam" id="PF09594">
    <property type="entry name" value="GT87"/>
    <property type="match status" value="1"/>
</dbReference>
<evidence type="ECO:0000313" key="9">
    <source>
        <dbReference type="EMBL" id="SAK81104.1"/>
    </source>
</evidence>
<evidence type="ECO:0000256" key="2">
    <source>
        <dbReference type="ARBA" id="ARBA00022475"/>
    </source>
</evidence>
<keyword evidence="3 9" id="KW-0808">Transferase</keyword>
<evidence type="ECO:0000256" key="1">
    <source>
        <dbReference type="ARBA" id="ARBA00004651"/>
    </source>
</evidence>
<keyword evidence="6 8" id="KW-0472">Membrane</keyword>
<feature type="transmembrane region" description="Helical" evidence="8">
    <location>
        <begin position="394"/>
        <end position="412"/>
    </location>
</feature>
<dbReference type="Proteomes" id="UP000071859">
    <property type="component" value="Unassembled WGS sequence"/>
</dbReference>
<organism evidence="9 10">
    <name type="scientific">Caballeronia calidae</name>
    <dbReference type="NCBI Taxonomy" id="1777139"/>
    <lineage>
        <taxon>Bacteria</taxon>
        <taxon>Pseudomonadati</taxon>
        <taxon>Pseudomonadota</taxon>
        <taxon>Betaproteobacteria</taxon>
        <taxon>Burkholderiales</taxon>
        <taxon>Burkholderiaceae</taxon>
        <taxon>Caballeronia</taxon>
    </lineage>
</organism>
<protein>
    <submittedName>
        <fullName evidence="9">Polyprenol-phosphate-mannose-dependent alpha-(1-2)-phosphatidylinositol mannoside mannosyltransferase</fullName>
        <ecNumber evidence="9">2.4.1.-</ecNumber>
    </submittedName>
</protein>
<feature type="transmembrane region" description="Helical" evidence="8">
    <location>
        <begin position="20"/>
        <end position="39"/>
    </location>
</feature>
<feature type="transmembrane region" description="Helical" evidence="8">
    <location>
        <begin position="370"/>
        <end position="388"/>
    </location>
</feature>
<dbReference type="AlphaFoldDB" id="A0A158CFJ7"/>
<evidence type="ECO:0000256" key="6">
    <source>
        <dbReference type="ARBA" id="ARBA00023136"/>
    </source>
</evidence>
<reference evidence="9" key="1">
    <citation type="submission" date="2016-01" db="EMBL/GenBank/DDBJ databases">
        <authorList>
            <person name="Peeters C."/>
        </authorList>
    </citation>
    <scope>NUCLEOTIDE SEQUENCE</scope>
    <source>
        <strain evidence="9">LMG 29321</strain>
    </source>
</reference>
<gene>
    <name evidence="9" type="ORF">AWB78_03888</name>
</gene>
<keyword evidence="5 8" id="KW-1133">Transmembrane helix</keyword>
<comment type="similarity">
    <text evidence="7">Belongs to the glycosyltransferase 87 family.</text>
</comment>
<evidence type="ECO:0000256" key="4">
    <source>
        <dbReference type="ARBA" id="ARBA00022692"/>
    </source>
</evidence>
<evidence type="ECO:0000256" key="3">
    <source>
        <dbReference type="ARBA" id="ARBA00022679"/>
    </source>
</evidence>
<keyword evidence="9" id="KW-0328">Glycosyltransferase</keyword>
<feature type="transmembrane region" description="Helical" evidence="8">
    <location>
        <begin position="150"/>
        <end position="170"/>
    </location>
</feature>
<accession>A0A158CFJ7</accession>
<feature type="transmembrane region" description="Helical" evidence="8">
    <location>
        <begin position="117"/>
        <end position="138"/>
    </location>
</feature>
<feature type="transmembrane region" description="Helical" evidence="8">
    <location>
        <begin position="194"/>
        <end position="219"/>
    </location>
</feature>
<proteinExistence type="inferred from homology"/>
<feature type="transmembrane region" description="Helical" evidence="8">
    <location>
        <begin position="346"/>
        <end position="363"/>
    </location>
</feature>
<evidence type="ECO:0000256" key="7">
    <source>
        <dbReference type="ARBA" id="ARBA00024033"/>
    </source>
</evidence>
<evidence type="ECO:0000256" key="8">
    <source>
        <dbReference type="SAM" id="Phobius"/>
    </source>
</evidence>
<comment type="subcellular location">
    <subcellularLocation>
        <location evidence="1">Cell membrane</location>
        <topology evidence="1">Multi-pass membrane protein</topology>
    </subcellularLocation>
</comment>
<dbReference type="EMBL" id="FCOX02000019">
    <property type="protein sequence ID" value="SAK81104.1"/>
    <property type="molecule type" value="Genomic_DNA"/>
</dbReference>
<dbReference type="GO" id="GO:0005886">
    <property type="term" value="C:plasma membrane"/>
    <property type="evidence" value="ECO:0007669"/>
    <property type="project" value="UniProtKB-SubCell"/>
</dbReference>
<dbReference type="RefSeq" id="WP_062607041.1">
    <property type="nucleotide sequence ID" value="NZ_FCOX02000019.1"/>
</dbReference>
<sequence>MLNARVGARSADNVRTIAALLMLVAAGFLAIRMVIVYHYTLSYGADHPRAFSDFNFYYYAFSTVLNSAHDPSLLYNNERLVSYISNLGANTVNDILIYCYPPQFALIFSPFALLPSFAAKLTWVAMSVVLCIVGAILLAKMAYRGEDKRVTALLIAVTLLSFPVLHDAYLGQSNELLFFLLATAFFLVERGNRWAAGVFLALAVVFKVTPLAVVGLLLLRREWRTVVSTGIWAIALTLFTASQLGFRIIWDYFTVEIARAQTHIVSAGGLPGNSSVRGALQTVSERLGMPASEATLHATSTIFAAIVCLLACYLVLRRSQDRRMDYGLACITMLLAAPILEPIHMVVALIPLAILLGTALERWDVRQSAIVPRAEIVLLALAVFLLFFMERSAMYTVSALLTWVLCVARYFLPASERRLNPQVDSGRLDSRML</sequence>
<keyword evidence="4 8" id="KW-0812">Transmembrane</keyword>
<dbReference type="InterPro" id="IPR018584">
    <property type="entry name" value="GT87"/>
</dbReference>
<dbReference type="EC" id="2.4.1.-" evidence="9"/>
<name>A0A158CFJ7_9BURK</name>
<comment type="caution">
    <text evidence="9">The sequence shown here is derived from an EMBL/GenBank/DDBJ whole genome shotgun (WGS) entry which is preliminary data.</text>
</comment>
<keyword evidence="10" id="KW-1185">Reference proteome</keyword>
<evidence type="ECO:0000313" key="10">
    <source>
        <dbReference type="Proteomes" id="UP000071859"/>
    </source>
</evidence>
<keyword evidence="2" id="KW-1003">Cell membrane</keyword>
<dbReference type="GO" id="GO:0016758">
    <property type="term" value="F:hexosyltransferase activity"/>
    <property type="evidence" value="ECO:0007669"/>
    <property type="project" value="InterPro"/>
</dbReference>
<evidence type="ECO:0000256" key="5">
    <source>
        <dbReference type="ARBA" id="ARBA00022989"/>
    </source>
</evidence>
<feature type="transmembrane region" description="Helical" evidence="8">
    <location>
        <begin position="231"/>
        <end position="250"/>
    </location>
</feature>
<feature type="transmembrane region" description="Helical" evidence="8">
    <location>
        <begin position="294"/>
        <end position="316"/>
    </location>
</feature>